<evidence type="ECO:0000256" key="14">
    <source>
        <dbReference type="ARBA" id="ARBA00023316"/>
    </source>
</evidence>
<evidence type="ECO:0000256" key="2">
    <source>
        <dbReference type="ARBA" id="ARBA00003921"/>
    </source>
</evidence>
<evidence type="ECO:0000256" key="13">
    <source>
        <dbReference type="ARBA" id="ARBA00023306"/>
    </source>
</evidence>
<reference evidence="18 19" key="1">
    <citation type="submission" date="2020-08" db="EMBL/GenBank/DDBJ databases">
        <title>Genome public.</title>
        <authorList>
            <person name="Liu C."/>
            <person name="Sun Q."/>
        </authorList>
    </citation>
    <scope>NUCLEOTIDE SEQUENCE [LARGE SCALE GENOMIC DNA]</scope>
    <source>
        <strain evidence="18 19">NSJ-26</strain>
    </source>
</reference>
<keyword evidence="14 16" id="KW-0961">Cell wall biogenesis/degradation</keyword>
<evidence type="ECO:0000256" key="7">
    <source>
        <dbReference type="ARBA" id="ARBA00022630"/>
    </source>
</evidence>
<dbReference type="Proteomes" id="UP000601522">
    <property type="component" value="Unassembled WGS sequence"/>
</dbReference>
<dbReference type="Gene3D" id="3.30.43.10">
    <property type="entry name" value="Uridine Diphospho-n-acetylenolpyruvylglucosamine Reductase, domain 2"/>
    <property type="match status" value="1"/>
</dbReference>
<keyword evidence="7 16" id="KW-0285">Flavoprotein</keyword>
<evidence type="ECO:0000256" key="8">
    <source>
        <dbReference type="ARBA" id="ARBA00022827"/>
    </source>
</evidence>
<dbReference type="PROSITE" id="PS51387">
    <property type="entry name" value="FAD_PCMH"/>
    <property type="match status" value="1"/>
</dbReference>
<evidence type="ECO:0000313" key="19">
    <source>
        <dbReference type="Proteomes" id="UP000601522"/>
    </source>
</evidence>
<keyword evidence="11 16" id="KW-0573">Peptidoglycan synthesis</keyword>
<comment type="caution">
    <text evidence="18">The sequence shown here is derived from an EMBL/GenBank/DDBJ whole genome shotgun (WGS) entry which is preliminary data.</text>
</comment>
<dbReference type="Gene3D" id="3.30.465.10">
    <property type="match status" value="1"/>
</dbReference>
<keyword evidence="19" id="KW-1185">Reference proteome</keyword>
<evidence type="ECO:0000256" key="1">
    <source>
        <dbReference type="ARBA" id="ARBA00001974"/>
    </source>
</evidence>
<evidence type="ECO:0000256" key="9">
    <source>
        <dbReference type="ARBA" id="ARBA00022857"/>
    </source>
</evidence>
<dbReference type="EC" id="1.3.1.98" evidence="16"/>
<name>A0A926EY44_9FIRM</name>
<accession>A0A926EY44</accession>
<keyword evidence="10 16" id="KW-0133">Cell shape</keyword>
<comment type="catalytic activity">
    <reaction evidence="15 16">
        <text>UDP-N-acetyl-alpha-D-muramate + NADP(+) = UDP-N-acetyl-3-O-(1-carboxyvinyl)-alpha-D-glucosamine + NADPH + H(+)</text>
        <dbReference type="Rhea" id="RHEA:12248"/>
        <dbReference type="ChEBI" id="CHEBI:15378"/>
        <dbReference type="ChEBI" id="CHEBI:57783"/>
        <dbReference type="ChEBI" id="CHEBI:58349"/>
        <dbReference type="ChEBI" id="CHEBI:68483"/>
        <dbReference type="ChEBI" id="CHEBI:70757"/>
        <dbReference type="EC" id="1.3.1.98"/>
    </reaction>
</comment>
<dbReference type="GO" id="GO:0009252">
    <property type="term" value="P:peptidoglycan biosynthetic process"/>
    <property type="evidence" value="ECO:0007669"/>
    <property type="project" value="UniProtKB-UniRule"/>
</dbReference>
<protein>
    <recommendedName>
        <fullName evidence="16">UDP-N-acetylenolpyruvoylglucosamine reductase</fullName>
        <ecNumber evidence="16">1.3.1.98</ecNumber>
    </recommendedName>
    <alternativeName>
        <fullName evidence="16">UDP-N-acetylmuramate dehydrogenase</fullName>
    </alternativeName>
</protein>
<keyword evidence="6 16" id="KW-0132">Cell division</keyword>
<evidence type="ECO:0000256" key="16">
    <source>
        <dbReference type="HAMAP-Rule" id="MF_00037"/>
    </source>
</evidence>
<evidence type="ECO:0000256" key="3">
    <source>
        <dbReference type="ARBA" id="ARBA00004496"/>
    </source>
</evidence>
<dbReference type="InterPro" id="IPR036635">
    <property type="entry name" value="MurB_C_sf"/>
</dbReference>
<dbReference type="InterPro" id="IPR016167">
    <property type="entry name" value="FAD-bd_PCMH_sub1"/>
</dbReference>
<dbReference type="NCBIfam" id="NF010480">
    <property type="entry name" value="PRK13905.1"/>
    <property type="match status" value="1"/>
</dbReference>
<dbReference type="HAMAP" id="MF_00037">
    <property type="entry name" value="MurB"/>
    <property type="match status" value="1"/>
</dbReference>
<evidence type="ECO:0000256" key="12">
    <source>
        <dbReference type="ARBA" id="ARBA00023002"/>
    </source>
</evidence>
<dbReference type="GO" id="GO:0008762">
    <property type="term" value="F:UDP-N-acetylmuramate dehydrogenase activity"/>
    <property type="evidence" value="ECO:0007669"/>
    <property type="project" value="UniProtKB-UniRule"/>
</dbReference>
<keyword evidence="13 16" id="KW-0131">Cell cycle</keyword>
<dbReference type="GO" id="GO:0008360">
    <property type="term" value="P:regulation of cell shape"/>
    <property type="evidence" value="ECO:0007669"/>
    <property type="project" value="UniProtKB-KW"/>
</dbReference>
<dbReference type="GO" id="GO:0005829">
    <property type="term" value="C:cytosol"/>
    <property type="evidence" value="ECO:0007669"/>
    <property type="project" value="TreeGrafter"/>
</dbReference>
<dbReference type="PANTHER" id="PTHR21071">
    <property type="entry name" value="UDP-N-ACETYLENOLPYRUVOYLGLUCOSAMINE REDUCTASE"/>
    <property type="match status" value="1"/>
</dbReference>
<keyword evidence="8 16" id="KW-0274">FAD</keyword>
<evidence type="ECO:0000256" key="11">
    <source>
        <dbReference type="ARBA" id="ARBA00022984"/>
    </source>
</evidence>
<feature type="active site" evidence="16">
    <location>
        <position position="192"/>
    </location>
</feature>
<dbReference type="Gene3D" id="3.90.78.10">
    <property type="entry name" value="UDP-N-acetylenolpyruvoylglucosamine reductase, C-terminal domain"/>
    <property type="match status" value="1"/>
</dbReference>
<evidence type="ECO:0000259" key="17">
    <source>
        <dbReference type="PROSITE" id="PS51387"/>
    </source>
</evidence>
<dbReference type="InterPro" id="IPR003170">
    <property type="entry name" value="MurB"/>
</dbReference>
<comment type="function">
    <text evidence="2 16">Cell wall formation.</text>
</comment>
<dbReference type="SUPFAM" id="SSF56194">
    <property type="entry name" value="Uridine diphospho-N-Acetylenolpyruvylglucosamine reductase, MurB, C-terminal domain"/>
    <property type="match status" value="1"/>
</dbReference>
<comment type="pathway">
    <text evidence="4 16">Cell wall biogenesis; peptidoglycan biosynthesis.</text>
</comment>
<dbReference type="InterPro" id="IPR016169">
    <property type="entry name" value="FAD-bd_PCMH_sub2"/>
</dbReference>
<evidence type="ECO:0000256" key="10">
    <source>
        <dbReference type="ARBA" id="ARBA00022960"/>
    </source>
</evidence>
<keyword evidence="12 16" id="KW-0560">Oxidoreductase</keyword>
<comment type="similarity">
    <text evidence="16">Belongs to the MurB family.</text>
</comment>
<dbReference type="GO" id="GO:0071949">
    <property type="term" value="F:FAD binding"/>
    <property type="evidence" value="ECO:0007669"/>
    <property type="project" value="InterPro"/>
</dbReference>
<dbReference type="InterPro" id="IPR016166">
    <property type="entry name" value="FAD-bd_PCMH"/>
</dbReference>
<evidence type="ECO:0000313" key="18">
    <source>
        <dbReference type="EMBL" id="MBC8589701.1"/>
    </source>
</evidence>
<feature type="domain" description="FAD-binding PCMH-type" evidence="17">
    <location>
        <begin position="47"/>
        <end position="213"/>
    </location>
</feature>
<dbReference type="GO" id="GO:0051301">
    <property type="term" value="P:cell division"/>
    <property type="evidence" value="ECO:0007669"/>
    <property type="project" value="UniProtKB-KW"/>
</dbReference>
<evidence type="ECO:0000256" key="15">
    <source>
        <dbReference type="ARBA" id="ARBA00048914"/>
    </source>
</evidence>
<gene>
    <name evidence="16 18" type="primary">murB</name>
    <name evidence="18" type="ORF">H8689_00895</name>
</gene>
<dbReference type="SUPFAM" id="SSF56176">
    <property type="entry name" value="FAD-binding/transporter-associated domain-like"/>
    <property type="match status" value="1"/>
</dbReference>
<dbReference type="AlphaFoldDB" id="A0A926EY44"/>
<keyword evidence="9 16" id="KW-0521">NADP</keyword>
<evidence type="ECO:0000256" key="6">
    <source>
        <dbReference type="ARBA" id="ARBA00022618"/>
    </source>
</evidence>
<comment type="subcellular location">
    <subcellularLocation>
        <location evidence="3 16">Cytoplasm</location>
    </subcellularLocation>
</comment>
<dbReference type="NCBIfam" id="TIGR00179">
    <property type="entry name" value="murB"/>
    <property type="match status" value="1"/>
</dbReference>
<proteinExistence type="inferred from homology"/>
<dbReference type="EMBL" id="JACRTK010000001">
    <property type="protein sequence ID" value="MBC8589701.1"/>
    <property type="molecule type" value="Genomic_DNA"/>
</dbReference>
<keyword evidence="5 16" id="KW-0963">Cytoplasm</keyword>
<evidence type="ECO:0000256" key="4">
    <source>
        <dbReference type="ARBA" id="ARBA00004752"/>
    </source>
</evidence>
<evidence type="ECO:0000256" key="5">
    <source>
        <dbReference type="ARBA" id="ARBA00022490"/>
    </source>
</evidence>
<dbReference type="Pfam" id="PF02873">
    <property type="entry name" value="MurB_C"/>
    <property type="match status" value="1"/>
</dbReference>
<feature type="active site" description="Proton donor" evidence="16">
    <location>
        <position position="242"/>
    </location>
</feature>
<dbReference type="InterPro" id="IPR006094">
    <property type="entry name" value="Oxid_FAD_bind_N"/>
</dbReference>
<dbReference type="InterPro" id="IPR036318">
    <property type="entry name" value="FAD-bd_PCMH-like_sf"/>
</dbReference>
<feature type="active site" evidence="16">
    <location>
        <position position="312"/>
    </location>
</feature>
<comment type="cofactor">
    <cofactor evidence="1 16">
        <name>FAD</name>
        <dbReference type="ChEBI" id="CHEBI:57692"/>
    </cofactor>
</comment>
<dbReference type="Pfam" id="PF01565">
    <property type="entry name" value="FAD_binding_4"/>
    <property type="match status" value="1"/>
</dbReference>
<sequence length="320" mass="35639">MVYDKICRRIYIRGDSLDKNQLIQIFNKEDIGEVFFNEPMKNHTSFKIGGPADVMIVPHNENQIVKAVKLCRENNIDHYIMGNGSNLLVRDGGMRSAVIKINEGFKDIEINGDRIICQSGALLTAVSRRAAEKSLTGMEFANGIPGTIGGAVTMNAGAYGGEMKDVITKVRILDRNNNIKEYTNEEMNFRYRGSRVVDEGLIVLGVEIQLKVGDFEKIREKMKDLTHQRTSKQPLELPSGGSTFKRPTGYYAGKLIMDSGLRGLRYGGAQVSEKHCGFVVNVDNATCKDVLSLISVIQKTVRDNYDVDLEPEIKIIGEDN</sequence>
<dbReference type="PANTHER" id="PTHR21071:SF4">
    <property type="entry name" value="UDP-N-ACETYLENOLPYRUVOYLGLUCOSAMINE REDUCTASE"/>
    <property type="match status" value="1"/>
</dbReference>
<organism evidence="18 19">
    <name type="scientific">Wansuia hejianensis</name>
    <dbReference type="NCBI Taxonomy" id="2763667"/>
    <lineage>
        <taxon>Bacteria</taxon>
        <taxon>Bacillati</taxon>
        <taxon>Bacillota</taxon>
        <taxon>Clostridia</taxon>
        <taxon>Lachnospirales</taxon>
        <taxon>Lachnospiraceae</taxon>
        <taxon>Wansuia</taxon>
    </lineage>
</organism>
<dbReference type="GO" id="GO:0071555">
    <property type="term" value="P:cell wall organization"/>
    <property type="evidence" value="ECO:0007669"/>
    <property type="project" value="UniProtKB-KW"/>
</dbReference>
<dbReference type="InterPro" id="IPR011601">
    <property type="entry name" value="MurB_C"/>
</dbReference>